<name>A0A1I4JVR8_9RHOB</name>
<organism evidence="1 2">
    <name type="scientific">Shimia aestuarii</name>
    <dbReference type="NCBI Taxonomy" id="254406"/>
    <lineage>
        <taxon>Bacteria</taxon>
        <taxon>Pseudomonadati</taxon>
        <taxon>Pseudomonadota</taxon>
        <taxon>Alphaproteobacteria</taxon>
        <taxon>Rhodobacterales</taxon>
        <taxon>Roseobacteraceae</taxon>
    </lineage>
</organism>
<dbReference type="InterPro" id="IPR014937">
    <property type="entry name" value="DUF1810"/>
</dbReference>
<dbReference type="Gene3D" id="1.25.40.380">
    <property type="entry name" value="Protein of unknown function DUF1810"/>
    <property type="match status" value="1"/>
</dbReference>
<proteinExistence type="predicted"/>
<gene>
    <name evidence="1" type="ORF">SAMN04488042_1011192</name>
</gene>
<dbReference type="STRING" id="254406.SAMN04488042_1011192"/>
<dbReference type="RefSeq" id="WP_242654700.1">
    <property type="nucleotide sequence ID" value="NZ_FOTQ01000001.1"/>
</dbReference>
<evidence type="ECO:0000313" key="2">
    <source>
        <dbReference type="Proteomes" id="UP000199144"/>
    </source>
</evidence>
<dbReference type="AlphaFoldDB" id="A0A1I4JVR8"/>
<dbReference type="Proteomes" id="UP000199144">
    <property type="component" value="Unassembled WGS sequence"/>
</dbReference>
<dbReference type="EMBL" id="FOTQ01000001">
    <property type="protein sequence ID" value="SFL70451.1"/>
    <property type="molecule type" value="Genomic_DNA"/>
</dbReference>
<dbReference type="SUPFAM" id="SSF140736">
    <property type="entry name" value="Rv1873-like"/>
    <property type="match status" value="1"/>
</dbReference>
<sequence length="146" mass="16362">MIDIAALERFLPRQDETHARAVAELRAGRKVTHWIWWEIPQLRSLGRSQRARDYGLADLDEAERYLAHPVLAARLIALCDAVLLHEGMAPEAIMGPVDALKLQSSMTLFSAVPGAPDVFERVLVKFFEGQRCALTEAELASADQRR</sequence>
<protein>
    <submittedName>
        <fullName evidence="1">Uncharacterized protein, DUF1810 family</fullName>
    </submittedName>
</protein>
<evidence type="ECO:0000313" key="1">
    <source>
        <dbReference type="EMBL" id="SFL70451.1"/>
    </source>
</evidence>
<keyword evidence="2" id="KW-1185">Reference proteome</keyword>
<dbReference type="Pfam" id="PF08837">
    <property type="entry name" value="DUF1810"/>
    <property type="match status" value="1"/>
</dbReference>
<accession>A0A1I4JVR8</accession>
<dbReference type="InterPro" id="IPR036287">
    <property type="entry name" value="Rv1873-like_sf"/>
</dbReference>
<reference evidence="1 2" key="1">
    <citation type="submission" date="2016-10" db="EMBL/GenBank/DDBJ databases">
        <authorList>
            <person name="de Groot N.N."/>
        </authorList>
    </citation>
    <scope>NUCLEOTIDE SEQUENCE [LARGE SCALE GENOMIC DNA]</scope>
    <source>
        <strain evidence="1 2">DSM 15283</strain>
    </source>
</reference>